<feature type="non-terminal residue" evidence="1">
    <location>
        <position position="542"/>
    </location>
</feature>
<sequence>MSNADNSAATSSTSPVSSDDIKEAEQAKNGPTATQYISVACRFLAGFFTNTSLCTAFIEQGGLEWILDFATLPCVPYNFLEIISYGDELARLLQIFIEQKPYLTLPAILQRLQDAVDQLRPLQEHNEDSPFFAPFYDESSKASLNDVKITKGTDYAKALVVVQVLCHALSTTLQNQMFNHRASNNIFTQVNLADQWVRLFEGLGLLQRSCVWEEILLQKNMPKKWESSTRVKDSEGFGADEADNIFNYEFQALRSTQEIGTTNGPSGPIRNGENFDEPTSPSDVQSNAFFMNTRILRYLLSHIPTSITPLFHSLGRMLLIKRGSDSYQKQNAYNVAEQLAKCALGQIRWDLPKSHGFAKDRYAYWIIILQSTSNLMIDDAMDRQYPSTLTLILQHFKSLGGFSALSDVLDTFFDEVKSIIATHEDGEPREGEVDGLMSLALGGIKTILTFYSRVTNSKYITEAPQTQAMHTRSERDRERADYFVPAQFIVELRMAVIQPVQKMWQSDVMDKATTSIVQSLIEILRVVLEGEAEQGAYRKSDK</sequence>
<reference evidence="1" key="1">
    <citation type="submission" date="2024-09" db="EMBL/GenBank/DDBJ databases">
        <title>Black Yeasts Isolated from many extreme environments.</title>
        <authorList>
            <person name="Coleine C."/>
            <person name="Stajich J.E."/>
            <person name="Selbmann L."/>
        </authorList>
    </citation>
    <scope>NUCLEOTIDE SEQUENCE</scope>
    <source>
        <strain evidence="1">CCFEE 5737</strain>
    </source>
</reference>
<gene>
    <name evidence="1" type="ORF">LTS18_011427</name>
</gene>
<proteinExistence type="predicted"/>
<comment type="caution">
    <text evidence="1">The sequence shown here is derived from an EMBL/GenBank/DDBJ whole genome shotgun (WGS) entry which is preliminary data.</text>
</comment>
<accession>A0ACC3DJW7</accession>
<dbReference type="Proteomes" id="UP001186974">
    <property type="component" value="Unassembled WGS sequence"/>
</dbReference>
<protein>
    <submittedName>
        <fullName evidence="1">Uncharacterized protein</fullName>
    </submittedName>
</protein>
<dbReference type="EMBL" id="JAWDJW010003304">
    <property type="protein sequence ID" value="KAK3077015.1"/>
    <property type="molecule type" value="Genomic_DNA"/>
</dbReference>
<organism evidence="1 2">
    <name type="scientific">Coniosporium uncinatum</name>
    <dbReference type="NCBI Taxonomy" id="93489"/>
    <lineage>
        <taxon>Eukaryota</taxon>
        <taxon>Fungi</taxon>
        <taxon>Dikarya</taxon>
        <taxon>Ascomycota</taxon>
        <taxon>Pezizomycotina</taxon>
        <taxon>Dothideomycetes</taxon>
        <taxon>Dothideomycetes incertae sedis</taxon>
        <taxon>Coniosporium</taxon>
    </lineage>
</organism>
<evidence type="ECO:0000313" key="2">
    <source>
        <dbReference type="Proteomes" id="UP001186974"/>
    </source>
</evidence>
<evidence type="ECO:0000313" key="1">
    <source>
        <dbReference type="EMBL" id="KAK3077015.1"/>
    </source>
</evidence>
<keyword evidence="2" id="KW-1185">Reference proteome</keyword>
<name>A0ACC3DJW7_9PEZI</name>